<protein>
    <submittedName>
        <fullName evidence="2">DUF4365 domain-containing protein</fullName>
    </submittedName>
</protein>
<organism evidence="2 3">
    <name type="scientific">Rhodococcus ruber</name>
    <dbReference type="NCBI Taxonomy" id="1830"/>
    <lineage>
        <taxon>Bacteria</taxon>
        <taxon>Bacillati</taxon>
        <taxon>Actinomycetota</taxon>
        <taxon>Actinomycetes</taxon>
        <taxon>Mycobacteriales</taxon>
        <taxon>Nocardiaceae</taxon>
        <taxon>Rhodococcus</taxon>
    </lineage>
</organism>
<dbReference type="RefSeq" id="WP_269604923.1">
    <property type="nucleotide sequence ID" value="NZ_JAPWIJ010000005.1"/>
</dbReference>
<dbReference type="Proteomes" id="UP001081071">
    <property type="component" value="Unassembled WGS sequence"/>
</dbReference>
<reference evidence="2" key="1">
    <citation type="submission" date="2022-12" db="EMBL/GenBank/DDBJ databases">
        <authorList>
            <person name="Krivoruchko A.V."/>
            <person name="Elkin A."/>
        </authorList>
    </citation>
    <scope>NUCLEOTIDE SEQUENCE</scope>
    <source>
        <strain evidence="2">IEGM 1391</strain>
    </source>
</reference>
<dbReference type="Pfam" id="PF14280">
    <property type="entry name" value="DUF4365"/>
    <property type="match status" value="1"/>
</dbReference>
<feature type="domain" description="DUF4365" evidence="1">
    <location>
        <begin position="13"/>
        <end position="161"/>
    </location>
</feature>
<evidence type="ECO:0000313" key="2">
    <source>
        <dbReference type="EMBL" id="MCZ4519514.1"/>
    </source>
</evidence>
<accession>A0ABT4MFN2</accession>
<sequence>MSRLTDLMEAFQESYVRGVAAAAGCVISGRPEIDEGIDIILTHRSDKHKGGDGVARLEIQLKATATSVGRGGTHVSARVKKARYDYFRSPNPDVKKILVIMHLPAHQHEWVNLGVDALHLRHRAYWVDLEGMPPIAGSTTTVKAPIANRFDDVALCGIMERIGQGGRP</sequence>
<evidence type="ECO:0000259" key="1">
    <source>
        <dbReference type="Pfam" id="PF14280"/>
    </source>
</evidence>
<proteinExistence type="predicted"/>
<keyword evidence="3" id="KW-1185">Reference proteome</keyword>
<gene>
    <name evidence="2" type="ORF">O4220_13410</name>
</gene>
<dbReference type="EMBL" id="JAPWIJ010000005">
    <property type="protein sequence ID" value="MCZ4519514.1"/>
    <property type="molecule type" value="Genomic_DNA"/>
</dbReference>
<dbReference type="InterPro" id="IPR025375">
    <property type="entry name" value="DUF4365"/>
</dbReference>
<name>A0ABT4MFN2_9NOCA</name>
<comment type="caution">
    <text evidence="2">The sequence shown here is derived from an EMBL/GenBank/DDBJ whole genome shotgun (WGS) entry which is preliminary data.</text>
</comment>
<evidence type="ECO:0000313" key="3">
    <source>
        <dbReference type="Proteomes" id="UP001081071"/>
    </source>
</evidence>